<dbReference type="InterPro" id="IPR050816">
    <property type="entry name" value="Flavin-dep_Halogenase_NPB"/>
</dbReference>
<feature type="binding site" evidence="2">
    <location>
        <begin position="12"/>
        <end position="15"/>
    </location>
    <ligand>
        <name>FAD</name>
        <dbReference type="ChEBI" id="CHEBI:57692"/>
    </ligand>
</feature>
<evidence type="ECO:0000256" key="2">
    <source>
        <dbReference type="PIRSR" id="PIRSR011396-2"/>
    </source>
</evidence>
<feature type="binding site" evidence="2">
    <location>
        <position position="352"/>
    </location>
    <ligand>
        <name>L-tryptophan</name>
        <dbReference type="ChEBI" id="CHEBI:57912"/>
    </ligand>
</feature>
<keyword evidence="2" id="KW-0285">Flavoprotein</keyword>
<dbReference type="AlphaFoldDB" id="A0A560KGQ5"/>
<feature type="active site" evidence="1">
    <location>
        <position position="81"/>
    </location>
</feature>
<dbReference type="InterPro" id="IPR036188">
    <property type="entry name" value="FAD/NAD-bd_sf"/>
</dbReference>
<feature type="binding site" evidence="2">
    <location>
        <position position="343"/>
    </location>
    <ligand>
        <name>FAD</name>
        <dbReference type="ChEBI" id="CHEBI:57692"/>
    </ligand>
</feature>
<evidence type="ECO:0000256" key="1">
    <source>
        <dbReference type="PIRSR" id="PIRSR011396-1"/>
    </source>
</evidence>
<accession>A0A560KGQ5</accession>
<gene>
    <name evidence="3" type="ORF">FBZ87_101120</name>
</gene>
<evidence type="ECO:0000313" key="4">
    <source>
        <dbReference type="Proteomes" id="UP000320516"/>
    </source>
</evidence>
<organism evidence="3 4">
    <name type="scientific">Nitrospirillum amazonense</name>
    <dbReference type="NCBI Taxonomy" id="28077"/>
    <lineage>
        <taxon>Bacteria</taxon>
        <taxon>Pseudomonadati</taxon>
        <taxon>Pseudomonadota</taxon>
        <taxon>Alphaproteobacteria</taxon>
        <taxon>Rhodospirillales</taxon>
        <taxon>Azospirillaceae</taxon>
        <taxon>Nitrospirillum</taxon>
    </lineage>
</organism>
<feature type="binding site" evidence="2">
    <location>
        <position position="188"/>
    </location>
    <ligand>
        <name>FAD</name>
        <dbReference type="ChEBI" id="CHEBI:57692"/>
    </ligand>
</feature>
<dbReference type="InterPro" id="IPR006905">
    <property type="entry name" value="Flavin_halogenase"/>
</dbReference>
<keyword evidence="2" id="KW-0274">FAD</keyword>
<evidence type="ECO:0000313" key="3">
    <source>
        <dbReference type="EMBL" id="TWB82417.1"/>
    </source>
</evidence>
<name>A0A560KGQ5_9PROT</name>
<dbReference type="SUPFAM" id="SSF51905">
    <property type="entry name" value="FAD/NAD(P)-binding domain"/>
    <property type="match status" value="1"/>
</dbReference>
<dbReference type="GO" id="GO:0000166">
    <property type="term" value="F:nucleotide binding"/>
    <property type="evidence" value="ECO:0007669"/>
    <property type="project" value="UniProtKB-KW"/>
</dbReference>
<proteinExistence type="predicted"/>
<dbReference type="Gene3D" id="3.50.50.60">
    <property type="entry name" value="FAD/NAD(P)-binding domain"/>
    <property type="match status" value="1"/>
</dbReference>
<dbReference type="PANTHER" id="PTHR43747">
    <property type="entry name" value="FAD-BINDING PROTEIN"/>
    <property type="match status" value="1"/>
</dbReference>
<feature type="binding site" evidence="2">
    <location>
        <position position="81"/>
    </location>
    <ligand>
        <name>7-chloro-L-tryptophan</name>
        <dbReference type="ChEBI" id="CHEBI:58713"/>
    </ligand>
</feature>
<dbReference type="EMBL" id="VITV01000001">
    <property type="protein sequence ID" value="TWB82417.1"/>
    <property type="molecule type" value="Genomic_DNA"/>
</dbReference>
<protein>
    <submittedName>
        <fullName evidence="3">Glycine/D-amino acid oxidase-like deaminating enzyme</fullName>
    </submittedName>
</protein>
<dbReference type="GO" id="GO:0004497">
    <property type="term" value="F:monooxygenase activity"/>
    <property type="evidence" value="ECO:0007669"/>
    <property type="project" value="InterPro"/>
</dbReference>
<sequence length="522" mass="57468">MTVERTILIVGGGTAGWLAAAYLAKYLGVREGGPIGITLLEAPDIGIVGVGEGTFPTIRGTLRFLGLNEAQFMRDTSATFKQGIRFARWVDGGEDDSFFHPFEAPFPTDGAGLVPYWLLQDGDRRPPFAQAMTFQQQVTDARRAPKRGPEGDFEAPLNYAYHFDAAKAAQSLAVRARELGVRHLRGTVTDVALAADGAIAHLVTREYGAITADFYVDCSGFRAELIGRALGVPQKSVKSILFTDRALSCKVPYEAADAPLESCTVATAHAAGWTWEIGLEGARGVGCVYSSDHMSDDEAEGVLRAYIAPHLGPHIEPPAPRKTAFDAGYRETPWVKNCVAIGLAGGFLEPLESTSVVLIEVAVGMLAELFPHDGRWDAPAARFNELMTRRFENIVNFLKLHYCLSKREEPFWRDNRDPASIPPALRDLLAQWRTRPPSRFDFALDLEAFAFFNYQYILYGMGFETDLSLARAAFPQVEAAQKTFARIRAYGDHATRDLPAHRALIRRMNQISAPDGRVASRR</sequence>
<dbReference type="Proteomes" id="UP000320516">
    <property type="component" value="Unassembled WGS sequence"/>
</dbReference>
<keyword evidence="2" id="KW-0547">Nucleotide-binding</keyword>
<dbReference type="RefSeq" id="WP_145608329.1">
    <property type="nucleotide sequence ID" value="NZ_JARPAF010000004.1"/>
</dbReference>
<reference evidence="3 4" key="1">
    <citation type="submission" date="2019-06" db="EMBL/GenBank/DDBJ databases">
        <title>Genomic Encyclopedia of Type Strains, Phase IV (KMG-V): Genome sequencing to study the core and pangenomes of soil and plant-associated prokaryotes.</title>
        <authorList>
            <person name="Whitman W."/>
        </authorList>
    </citation>
    <scope>NUCLEOTIDE SEQUENCE [LARGE SCALE GENOMIC DNA]</scope>
    <source>
        <strain evidence="3 4">BR 12005</strain>
    </source>
</reference>
<dbReference type="InterPro" id="IPR033856">
    <property type="entry name" value="Trp_halogen"/>
</dbReference>
<comment type="caution">
    <text evidence="3">The sequence shown here is derived from an EMBL/GenBank/DDBJ whole genome shotgun (WGS) entry which is preliminary data.</text>
</comment>
<dbReference type="Pfam" id="PF04820">
    <property type="entry name" value="Trp_halogenase"/>
    <property type="match status" value="1"/>
</dbReference>
<dbReference type="PANTHER" id="PTHR43747:SF4">
    <property type="entry name" value="FLAVIN-DEPENDENT TRYPTOPHAN HALOGENASE"/>
    <property type="match status" value="1"/>
</dbReference>
<dbReference type="PIRSF" id="PIRSF011396">
    <property type="entry name" value="Trp_halogenase"/>
    <property type="match status" value="1"/>
</dbReference>